<comment type="caution">
    <text evidence="3">The sequence shown here is derived from an EMBL/GenBank/DDBJ whole genome shotgun (WGS) entry which is preliminary data.</text>
</comment>
<dbReference type="RefSeq" id="WP_035554213.1">
    <property type="nucleotide sequence ID" value="NZ_AWFH01000056.1"/>
</dbReference>
<evidence type="ECO:0000313" key="6">
    <source>
        <dbReference type="Proteomes" id="UP000263957"/>
    </source>
</evidence>
<dbReference type="AlphaFoldDB" id="A0A059DY16"/>
<protein>
    <recommendedName>
        <fullName evidence="7">LRAT domain-containing protein</fullName>
    </recommendedName>
</protein>
<reference evidence="5 6" key="2">
    <citation type="journal article" date="2018" name="Nat. Biotechnol.">
        <title>A standardized bacterial taxonomy based on genome phylogeny substantially revises the tree of life.</title>
        <authorList>
            <person name="Parks D.H."/>
            <person name="Chuvochina M."/>
            <person name="Waite D.W."/>
            <person name="Rinke C."/>
            <person name="Skarshewski A."/>
            <person name="Chaumeil P.A."/>
            <person name="Hugenholtz P."/>
        </authorList>
    </citation>
    <scope>NUCLEOTIDE SEQUENCE [LARGE SCALE GENOMIC DNA]</scope>
    <source>
        <strain evidence="2">UBA10378</strain>
        <strain evidence="1">UBA8557</strain>
    </source>
</reference>
<keyword evidence="4" id="KW-1185">Reference proteome</keyword>
<gene>
    <name evidence="1" type="ORF">DCG65_02565</name>
    <name evidence="2" type="ORF">DD728_07060</name>
    <name evidence="3" type="ORF">HY36_08780</name>
</gene>
<organism evidence="3 4">
    <name type="scientific">Hyphomonas atlantica</name>
    <dbReference type="NCBI Taxonomy" id="1280948"/>
    <lineage>
        <taxon>Bacteria</taxon>
        <taxon>Pseudomonadati</taxon>
        <taxon>Pseudomonadota</taxon>
        <taxon>Alphaproteobacteria</taxon>
        <taxon>Hyphomonadales</taxon>
        <taxon>Hyphomonadaceae</taxon>
        <taxon>Hyphomonas</taxon>
    </lineage>
</organism>
<evidence type="ECO:0000313" key="4">
    <source>
        <dbReference type="Proteomes" id="UP000024547"/>
    </source>
</evidence>
<dbReference type="eggNOG" id="ENOG5030JHG">
    <property type="taxonomic scope" value="Bacteria"/>
</dbReference>
<dbReference type="STRING" id="1280948.HY36_08780"/>
<name>A0A059DY16_9PROT</name>
<dbReference type="OrthoDB" id="7619420at2"/>
<dbReference type="Proteomes" id="UP000259173">
    <property type="component" value="Unassembled WGS sequence"/>
</dbReference>
<sequence>MSYRDKFPFEPGDVVSVRFGVVLSHYGVVTSRGTIISNSRLHDGVIEQTPEEFATGRDIRRHRRYSSLDAHLVENRARRQLGRDYDLFGSNCGHLVRHAHRRKPTPMQIGAATVRALGDMLSARRKFY</sequence>
<proteinExistence type="predicted"/>
<dbReference type="PATRIC" id="fig|1280948.3.peg.2878"/>
<dbReference type="Proteomes" id="UP000024547">
    <property type="component" value="Unassembled WGS sequence"/>
</dbReference>
<evidence type="ECO:0000313" key="2">
    <source>
        <dbReference type="EMBL" id="HBQ48629.1"/>
    </source>
</evidence>
<evidence type="ECO:0000313" key="1">
    <source>
        <dbReference type="EMBL" id="HAE93416.1"/>
    </source>
</evidence>
<accession>A0A059DY16</accession>
<dbReference type="EMBL" id="DOGS01000140">
    <property type="protein sequence ID" value="HBQ48629.1"/>
    <property type="molecule type" value="Genomic_DNA"/>
</dbReference>
<dbReference type="Proteomes" id="UP000263957">
    <property type="component" value="Unassembled WGS sequence"/>
</dbReference>
<dbReference type="Gene3D" id="3.90.1720.10">
    <property type="entry name" value="endopeptidase domain like (from Nostoc punctiforme)"/>
    <property type="match status" value="1"/>
</dbReference>
<evidence type="ECO:0008006" key="7">
    <source>
        <dbReference type="Google" id="ProtNLM"/>
    </source>
</evidence>
<evidence type="ECO:0000313" key="5">
    <source>
        <dbReference type="Proteomes" id="UP000259173"/>
    </source>
</evidence>
<dbReference type="EMBL" id="DMBR01000077">
    <property type="protein sequence ID" value="HAE93416.1"/>
    <property type="molecule type" value="Genomic_DNA"/>
</dbReference>
<reference evidence="3 4" key="1">
    <citation type="journal article" date="2014" name="Antonie Van Leeuwenhoek">
        <title>Hyphomonas beringensis sp. nov. and Hyphomonas chukchiensis sp. nov., isolated from surface seawater of the Bering Sea and Chukchi Sea.</title>
        <authorList>
            <person name="Li C."/>
            <person name="Lai Q."/>
            <person name="Li G."/>
            <person name="Dong C."/>
            <person name="Wang J."/>
            <person name="Liao Y."/>
            <person name="Shao Z."/>
        </authorList>
    </citation>
    <scope>NUCLEOTIDE SEQUENCE [LARGE SCALE GENOMIC DNA]</scope>
    <source>
        <strain evidence="3 4">22II1-22F38</strain>
    </source>
</reference>
<dbReference type="EMBL" id="AWFH01000056">
    <property type="protein sequence ID" value="KCZ58465.1"/>
    <property type="molecule type" value="Genomic_DNA"/>
</dbReference>
<evidence type="ECO:0000313" key="3">
    <source>
        <dbReference type="EMBL" id="KCZ58465.1"/>
    </source>
</evidence>